<comment type="subcellular location">
    <subcellularLocation>
        <location evidence="1">Nucleus</location>
    </subcellularLocation>
</comment>
<evidence type="ECO:0000256" key="2">
    <source>
        <dbReference type="ARBA" id="ARBA00007560"/>
    </source>
</evidence>
<dbReference type="Proteomes" id="UP000011777">
    <property type="component" value="Unassembled WGS sequence"/>
</dbReference>
<keyword evidence="5" id="KW-1185">Reference proteome</keyword>
<dbReference type="EMBL" id="AOGT01001718">
    <property type="protein sequence ID" value="EMG47122.1"/>
    <property type="molecule type" value="Genomic_DNA"/>
</dbReference>
<sequence>LIFDCCLILYHQMSSSSSSSSHKKTVRQDYIAKVRYTNNLPPPPLNPKFIKYNTTDPISTQQEGEHLISSLFRKENFQSLMGRIDESFGLELNLINNHGFLSEDKMNESIGKLEYSQLHPKDRALLRDAGIGKISKVEPGVSFLRRTEYIAEERSGSKSGTNLSTVENEEIKNNKKMTNDDHFDPDSQLLNVEKGFTVANESLHNLKNLKHPRKKHLRAVNTWPLLPDTSMMDNSFLDLKFVGSASINREMQMLKQQRGAKFNAKAANQALESAIFKPIKSEDGEWVSMYKLDEQKDEEKVVDLYDKLHSTVREQPINLLDEEDEPSEAYNFKYVKNYDMTYQGFQHENEELAIKFVSDEQEVNGKTTKKRKIAYYYPIGNGHNKIRIRSYGISRRRRRGGRGN</sequence>
<proteinExistence type="inferred from homology"/>
<evidence type="ECO:0000256" key="3">
    <source>
        <dbReference type="ARBA" id="ARBA00023242"/>
    </source>
</evidence>
<dbReference type="OMA" id="GAYYYPI"/>
<dbReference type="GO" id="GO:0006368">
    <property type="term" value="P:transcription elongation by RNA polymerase II"/>
    <property type="evidence" value="ECO:0007669"/>
    <property type="project" value="InterPro"/>
</dbReference>
<dbReference type="PANTHER" id="PTHR23188:SF12">
    <property type="entry name" value="RNA POLYMERASE II-ASSOCIATED FACTOR 1 HOMOLOG"/>
    <property type="match status" value="1"/>
</dbReference>
<organism evidence="4 5">
    <name type="scientific">Candida maltosa (strain Xu316)</name>
    <name type="common">Yeast</name>
    <dbReference type="NCBI Taxonomy" id="1245528"/>
    <lineage>
        <taxon>Eukaryota</taxon>
        <taxon>Fungi</taxon>
        <taxon>Dikarya</taxon>
        <taxon>Ascomycota</taxon>
        <taxon>Saccharomycotina</taxon>
        <taxon>Pichiomycetes</taxon>
        <taxon>Debaryomycetaceae</taxon>
        <taxon>Candida/Lodderomyces clade</taxon>
        <taxon>Candida</taxon>
    </lineage>
</organism>
<evidence type="ECO:0000256" key="1">
    <source>
        <dbReference type="ARBA" id="ARBA00004123"/>
    </source>
</evidence>
<dbReference type="GO" id="GO:0000993">
    <property type="term" value="F:RNA polymerase II complex binding"/>
    <property type="evidence" value="ECO:0007669"/>
    <property type="project" value="TreeGrafter"/>
</dbReference>
<dbReference type="Pfam" id="PF03985">
    <property type="entry name" value="Paf1"/>
    <property type="match status" value="1"/>
</dbReference>
<dbReference type="HOGENOM" id="CLU_021991_1_1_1"/>
<comment type="caution">
    <text evidence="4">The sequence shown here is derived from an EMBL/GenBank/DDBJ whole genome shotgun (WGS) entry which is preliminary data.</text>
</comment>
<dbReference type="GO" id="GO:0003682">
    <property type="term" value="F:chromatin binding"/>
    <property type="evidence" value="ECO:0007669"/>
    <property type="project" value="TreeGrafter"/>
</dbReference>
<comment type="similarity">
    <text evidence="2">Belongs to the PAF1 family.</text>
</comment>
<dbReference type="AlphaFoldDB" id="M3HIG6"/>
<dbReference type="eggNOG" id="KOG2478">
    <property type="taxonomic scope" value="Eukaryota"/>
</dbReference>
<evidence type="ECO:0000313" key="5">
    <source>
        <dbReference type="Proteomes" id="UP000011777"/>
    </source>
</evidence>
<gene>
    <name evidence="4" type="ORF">G210_2597</name>
</gene>
<name>M3HIG6_CANMX</name>
<protein>
    <submittedName>
        <fullName evidence="4">Uncharacterized protein</fullName>
    </submittedName>
</protein>
<evidence type="ECO:0000313" key="4">
    <source>
        <dbReference type="EMBL" id="EMG47122.1"/>
    </source>
</evidence>
<reference evidence="4 5" key="1">
    <citation type="submission" date="2013-02" db="EMBL/GenBank/DDBJ databases">
        <title>Genome sequence of Candida maltosa Xu316, a potential industrial strain for xylitol and ethanol production.</title>
        <authorList>
            <person name="Yu J."/>
            <person name="Wang Q."/>
            <person name="Geng X."/>
            <person name="Bao W."/>
            <person name="He P."/>
            <person name="Cai J."/>
        </authorList>
    </citation>
    <scope>NUCLEOTIDE SEQUENCE [LARGE SCALE GENOMIC DNA]</scope>
    <source>
        <strain evidence="5">Xu316</strain>
    </source>
</reference>
<dbReference type="PANTHER" id="PTHR23188">
    <property type="entry name" value="RNA POLYMERASE II-ASSOCIATED FACTOR 1 HOMOLOG"/>
    <property type="match status" value="1"/>
</dbReference>
<dbReference type="GO" id="GO:0016593">
    <property type="term" value="C:Cdc73/Paf1 complex"/>
    <property type="evidence" value="ECO:0007669"/>
    <property type="project" value="InterPro"/>
</dbReference>
<dbReference type="STRING" id="1245528.M3HIG6"/>
<dbReference type="OrthoDB" id="10260285at2759"/>
<feature type="non-terminal residue" evidence="4">
    <location>
        <position position="1"/>
    </location>
</feature>
<dbReference type="InterPro" id="IPR007133">
    <property type="entry name" value="RNA_pol_II-assoc_Paf1"/>
</dbReference>
<keyword evidence="3" id="KW-0539">Nucleus</keyword>
<accession>M3HIG6</accession>